<evidence type="ECO:0000256" key="4">
    <source>
        <dbReference type="ARBA" id="ARBA00022527"/>
    </source>
</evidence>
<dbReference type="FunFam" id="1.10.510.10:FF:000173">
    <property type="entry name" value="proline-rich receptor-like protein kinase PERK8"/>
    <property type="match status" value="1"/>
</dbReference>
<dbReference type="InterPro" id="IPR000719">
    <property type="entry name" value="Prot_kinase_dom"/>
</dbReference>
<dbReference type="InterPro" id="IPR008271">
    <property type="entry name" value="Ser/Thr_kinase_AS"/>
</dbReference>
<dbReference type="SUPFAM" id="SSF56112">
    <property type="entry name" value="Protein kinase-like (PK-like)"/>
    <property type="match status" value="1"/>
</dbReference>
<comment type="catalytic activity">
    <reaction evidence="12">
        <text>L-threonyl-[protein] + ATP = O-phospho-L-threonyl-[protein] + ADP + H(+)</text>
        <dbReference type="Rhea" id="RHEA:46608"/>
        <dbReference type="Rhea" id="RHEA-COMP:11060"/>
        <dbReference type="Rhea" id="RHEA-COMP:11605"/>
        <dbReference type="ChEBI" id="CHEBI:15378"/>
        <dbReference type="ChEBI" id="CHEBI:30013"/>
        <dbReference type="ChEBI" id="CHEBI:30616"/>
        <dbReference type="ChEBI" id="CHEBI:61977"/>
        <dbReference type="ChEBI" id="CHEBI:456216"/>
        <dbReference type="EC" id="2.7.11.1"/>
    </reaction>
</comment>
<evidence type="ECO:0000256" key="1">
    <source>
        <dbReference type="ARBA" id="ARBA00004162"/>
    </source>
</evidence>
<keyword evidence="3" id="KW-1003">Cell membrane</keyword>
<evidence type="ECO:0000256" key="13">
    <source>
        <dbReference type="ARBA" id="ARBA00048679"/>
    </source>
</evidence>
<dbReference type="InterPro" id="IPR047117">
    <property type="entry name" value="PERK1-13-like"/>
</dbReference>
<dbReference type="FunFam" id="3.30.200.20:FF:000212">
    <property type="entry name" value="Proline-rich receptor-like protein kinase PERK8"/>
    <property type="match status" value="1"/>
</dbReference>
<dbReference type="Gene3D" id="1.10.510.10">
    <property type="entry name" value="Transferase(Phosphotransferase) domain 1"/>
    <property type="match status" value="1"/>
</dbReference>
<evidence type="ECO:0000256" key="2">
    <source>
        <dbReference type="ARBA" id="ARBA00012513"/>
    </source>
</evidence>
<evidence type="ECO:0000256" key="9">
    <source>
        <dbReference type="ARBA" id="ARBA00022840"/>
    </source>
</evidence>
<feature type="compositionally biased region" description="Polar residues" evidence="15">
    <location>
        <begin position="195"/>
        <end position="205"/>
    </location>
</feature>
<dbReference type="PROSITE" id="PS00108">
    <property type="entry name" value="PROTEIN_KINASE_ST"/>
    <property type="match status" value="1"/>
</dbReference>
<keyword evidence="11 16" id="KW-0472">Membrane</keyword>
<dbReference type="PROSITE" id="PS50011">
    <property type="entry name" value="PROTEIN_KINASE_DOM"/>
    <property type="match status" value="1"/>
</dbReference>
<feature type="compositionally biased region" description="Pro residues" evidence="15">
    <location>
        <begin position="7"/>
        <end position="32"/>
    </location>
</feature>
<reference evidence="19" key="1">
    <citation type="journal article" date="2024" name="IScience">
        <title>Strigolactones Initiate the Formation of Haustorium-like Structures in Castilleja.</title>
        <authorList>
            <person name="Buerger M."/>
            <person name="Peterson D."/>
            <person name="Chory J."/>
        </authorList>
    </citation>
    <scope>NUCLEOTIDE SEQUENCE [LARGE SCALE GENOMIC DNA]</scope>
</reference>
<evidence type="ECO:0000256" key="11">
    <source>
        <dbReference type="ARBA" id="ARBA00023136"/>
    </source>
</evidence>
<evidence type="ECO:0000259" key="17">
    <source>
        <dbReference type="PROSITE" id="PS50011"/>
    </source>
</evidence>
<sequence>MSSTPPSSNPPVTASPPPPQPPAAATPPPPASHDPFSSQLNQRPNASQGTITPPPPPSKSPPAPPPAESPPAKSPPAPPPTQSPPDYPPPPADPPDSPPPPPPITSPPPPTNTQSKNPPSPKNPAKSPPPPAPPENPPPPPTPKPPQSSPPPPASPPKPSPSPPGTRSSPPLPPPILLPPSSSHLSPPPIVPPTNGSARNNSIQNSPPPGNKGTESGTVVVILVLGFMFIGILAIVGCCVWKRKKRASVYNCGYVMPPSLGSSQEADSALLKNLQTPKVEPINVNNGSAKGVAYSPRTPGGFGNTKTWFAYEELVESTNEFSANNLLGEGGFGSVYKGILPDGQEVAVKQLKIGGGQGEREFKSEVEIISRIHHRHLVSLVGYCIHENRRLLVYEYVPNNSLYFHLHNEDKRVVDWATRVKIATGAARGIAYLHEDCHPRIIHRDIKSSNILLDTNFEARVSDFGLAKLAIDANSHVTTRVMGTFGYMAPEYASSGKLTEKSDVYSYGVVLLELITGRKPVDTFQSLGETSLVEWARPLLCQAIETHEFSGLVDPNLEFNYVDDEMLRMIESAAACVRHSSTRRPKMGQVARALDSMDMGDLSNGMRVGESGMFNTARESEEIRLFKRMAFGCQDYSTGFFKQDCWSSESDRISSRSRQTMQ</sequence>
<comment type="caution">
    <text evidence="18">The sequence shown here is derived from an EMBL/GenBank/DDBJ whole genome shotgun (WGS) entry which is preliminary data.</text>
</comment>
<keyword evidence="6 16" id="KW-0812">Transmembrane</keyword>
<feature type="compositionally biased region" description="Pro residues" evidence="15">
    <location>
        <begin position="118"/>
        <end position="178"/>
    </location>
</feature>
<evidence type="ECO:0000256" key="12">
    <source>
        <dbReference type="ARBA" id="ARBA00047899"/>
    </source>
</evidence>
<proteinExistence type="predicted"/>
<comment type="subcellular location">
    <subcellularLocation>
        <location evidence="1">Cell membrane</location>
        <topology evidence="1">Single-pass membrane protein</topology>
    </subcellularLocation>
</comment>
<accession>A0ABD3D1J3</accession>
<feature type="compositionally biased region" description="Pro residues" evidence="15">
    <location>
        <begin position="52"/>
        <end position="111"/>
    </location>
</feature>
<dbReference type="CDD" id="cd14066">
    <property type="entry name" value="STKc_IRAK"/>
    <property type="match status" value="1"/>
</dbReference>
<feature type="binding site" evidence="14">
    <location>
        <position position="349"/>
    </location>
    <ligand>
        <name>ATP</name>
        <dbReference type="ChEBI" id="CHEBI:30616"/>
    </ligand>
</feature>
<name>A0ABD3D1J3_9LAMI</name>
<evidence type="ECO:0000256" key="3">
    <source>
        <dbReference type="ARBA" id="ARBA00022475"/>
    </source>
</evidence>
<gene>
    <name evidence="18" type="primary">PERK10</name>
    <name evidence="18" type="ORF">CASFOL_020682</name>
</gene>
<dbReference type="AlphaFoldDB" id="A0ABD3D1J3"/>
<keyword evidence="7 14" id="KW-0547">Nucleotide-binding</keyword>
<dbReference type="InterPro" id="IPR017441">
    <property type="entry name" value="Protein_kinase_ATP_BS"/>
</dbReference>
<evidence type="ECO:0000256" key="14">
    <source>
        <dbReference type="PROSITE-ProRule" id="PRU10141"/>
    </source>
</evidence>
<evidence type="ECO:0000256" key="15">
    <source>
        <dbReference type="SAM" id="MobiDB-lite"/>
    </source>
</evidence>
<keyword evidence="5" id="KW-0808">Transferase</keyword>
<keyword evidence="10 16" id="KW-1133">Transmembrane helix</keyword>
<evidence type="ECO:0000256" key="16">
    <source>
        <dbReference type="SAM" id="Phobius"/>
    </source>
</evidence>
<keyword evidence="19" id="KW-1185">Reference proteome</keyword>
<organism evidence="18 19">
    <name type="scientific">Castilleja foliolosa</name>
    <dbReference type="NCBI Taxonomy" id="1961234"/>
    <lineage>
        <taxon>Eukaryota</taxon>
        <taxon>Viridiplantae</taxon>
        <taxon>Streptophyta</taxon>
        <taxon>Embryophyta</taxon>
        <taxon>Tracheophyta</taxon>
        <taxon>Spermatophyta</taxon>
        <taxon>Magnoliopsida</taxon>
        <taxon>eudicotyledons</taxon>
        <taxon>Gunneridae</taxon>
        <taxon>Pentapetalae</taxon>
        <taxon>asterids</taxon>
        <taxon>lamiids</taxon>
        <taxon>Lamiales</taxon>
        <taxon>Orobanchaceae</taxon>
        <taxon>Pedicularideae</taxon>
        <taxon>Castillejinae</taxon>
        <taxon>Castilleja</taxon>
    </lineage>
</organism>
<dbReference type="InterPro" id="IPR011009">
    <property type="entry name" value="Kinase-like_dom_sf"/>
</dbReference>
<dbReference type="PANTHER" id="PTHR47982">
    <property type="entry name" value="PROLINE-RICH RECEPTOR-LIKE PROTEIN KINASE PERK4"/>
    <property type="match status" value="1"/>
</dbReference>
<keyword evidence="8" id="KW-0418">Kinase</keyword>
<dbReference type="PROSITE" id="PS00107">
    <property type="entry name" value="PROTEIN_KINASE_ATP"/>
    <property type="match status" value="1"/>
</dbReference>
<feature type="compositionally biased region" description="Polar residues" evidence="15">
    <location>
        <begin position="39"/>
        <end position="51"/>
    </location>
</feature>
<dbReference type="GO" id="GO:0005524">
    <property type="term" value="F:ATP binding"/>
    <property type="evidence" value="ECO:0007669"/>
    <property type="project" value="UniProtKB-UniRule"/>
</dbReference>
<dbReference type="Pfam" id="PF07714">
    <property type="entry name" value="PK_Tyr_Ser-Thr"/>
    <property type="match status" value="1"/>
</dbReference>
<dbReference type="Gene3D" id="3.30.200.20">
    <property type="entry name" value="Phosphorylase Kinase, domain 1"/>
    <property type="match status" value="1"/>
</dbReference>
<comment type="catalytic activity">
    <reaction evidence="13">
        <text>L-seryl-[protein] + ATP = O-phospho-L-seryl-[protein] + ADP + H(+)</text>
        <dbReference type="Rhea" id="RHEA:17989"/>
        <dbReference type="Rhea" id="RHEA-COMP:9863"/>
        <dbReference type="Rhea" id="RHEA-COMP:11604"/>
        <dbReference type="ChEBI" id="CHEBI:15378"/>
        <dbReference type="ChEBI" id="CHEBI:29999"/>
        <dbReference type="ChEBI" id="CHEBI:30616"/>
        <dbReference type="ChEBI" id="CHEBI:83421"/>
        <dbReference type="ChEBI" id="CHEBI:456216"/>
        <dbReference type="EC" id="2.7.11.1"/>
    </reaction>
</comment>
<evidence type="ECO:0000256" key="6">
    <source>
        <dbReference type="ARBA" id="ARBA00022692"/>
    </source>
</evidence>
<dbReference type="InterPro" id="IPR001245">
    <property type="entry name" value="Ser-Thr/Tyr_kinase_cat_dom"/>
</dbReference>
<protein>
    <recommendedName>
        <fullName evidence="2">non-specific serine/threonine protein kinase</fullName>
        <ecNumber evidence="2">2.7.11.1</ecNumber>
    </recommendedName>
</protein>
<evidence type="ECO:0000256" key="5">
    <source>
        <dbReference type="ARBA" id="ARBA00022679"/>
    </source>
</evidence>
<dbReference type="EC" id="2.7.11.1" evidence="2"/>
<keyword evidence="9 14" id="KW-0067">ATP-binding</keyword>
<dbReference type="Proteomes" id="UP001632038">
    <property type="component" value="Unassembled WGS sequence"/>
</dbReference>
<evidence type="ECO:0000313" key="19">
    <source>
        <dbReference type="Proteomes" id="UP001632038"/>
    </source>
</evidence>
<dbReference type="GO" id="GO:0005886">
    <property type="term" value="C:plasma membrane"/>
    <property type="evidence" value="ECO:0007669"/>
    <property type="project" value="UniProtKB-SubCell"/>
</dbReference>
<evidence type="ECO:0000313" key="18">
    <source>
        <dbReference type="EMBL" id="KAL3636135.1"/>
    </source>
</evidence>
<evidence type="ECO:0000256" key="7">
    <source>
        <dbReference type="ARBA" id="ARBA00022741"/>
    </source>
</evidence>
<dbReference type="GO" id="GO:0004674">
    <property type="term" value="F:protein serine/threonine kinase activity"/>
    <property type="evidence" value="ECO:0007669"/>
    <property type="project" value="UniProtKB-KW"/>
</dbReference>
<feature type="region of interest" description="Disordered" evidence="15">
    <location>
        <begin position="1"/>
        <end position="214"/>
    </location>
</feature>
<dbReference type="EMBL" id="JAVIJP010000027">
    <property type="protein sequence ID" value="KAL3636135.1"/>
    <property type="molecule type" value="Genomic_DNA"/>
</dbReference>
<evidence type="ECO:0000256" key="8">
    <source>
        <dbReference type="ARBA" id="ARBA00022777"/>
    </source>
</evidence>
<dbReference type="PANTHER" id="PTHR47982:SF45">
    <property type="entry name" value="NON-SPECIFIC SERINE_THREONINE PROTEIN KINASE"/>
    <property type="match status" value="1"/>
</dbReference>
<dbReference type="SMART" id="SM00220">
    <property type="entry name" value="S_TKc"/>
    <property type="match status" value="1"/>
</dbReference>
<keyword evidence="4" id="KW-0723">Serine/threonine-protein kinase</keyword>
<feature type="domain" description="Protein kinase" evidence="17">
    <location>
        <begin position="321"/>
        <end position="597"/>
    </location>
</feature>
<evidence type="ECO:0000256" key="10">
    <source>
        <dbReference type="ARBA" id="ARBA00022989"/>
    </source>
</evidence>
<feature type="transmembrane region" description="Helical" evidence="16">
    <location>
        <begin position="219"/>
        <end position="241"/>
    </location>
</feature>